<keyword evidence="1" id="KW-0175">Coiled coil</keyword>
<name>A0ABZ2XLN7_9RHOO</name>
<dbReference type="RefSeq" id="WP_341744152.1">
    <property type="nucleotide sequence ID" value="NZ_CP151406.1"/>
</dbReference>
<keyword evidence="4" id="KW-1185">Reference proteome</keyword>
<sequence length="180" mass="20650">MGEDQLRFSVDQLPQRILVLRGERVMIDSDLAELYGVTTKRFNEQVKRNLERFPIDFMFQVTPEEKAEVVANCDHLVKLKFSPHLPRVFTEHGAIMAASILNSSRAVEMSVFVVRAFVRLRQMLVEHKDLAERLDELEARVARHDNTLSTLVATIRQMATPPLSSSRQIGFVTDSQEKKQ</sequence>
<protein>
    <submittedName>
        <fullName evidence="3">ORF6N domain-containing protein</fullName>
    </submittedName>
</protein>
<feature type="coiled-coil region" evidence="1">
    <location>
        <begin position="120"/>
        <end position="154"/>
    </location>
</feature>
<organism evidence="3 4">
    <name type="scientific">Azonexus hydrophilus</name>
    <dbReference type="NCBI Taxonomy" id="418702"/>
    <lineage>
        <taxon>Bacteria</taxon>
        <taxon>Pseudomonadati</taxon>
        <taxon>Pseudomonadota</taxon>
        <taxon>Betaproteobacteria</taxon>
        <taxon>Rhodocyclales</taxon>
        <taxon>Azonexaceae</taxon>
        <taxon>Azonexus</taxon>
    </lineage>
</organism>
<dbReference type="InterPro" id="IPR018873">
    <property type="entry name" value="KilA-N_DNA-bd_domain"/>
</dbReference>
<reference evidence="3 4" key="1">
    <citation type="submission" date="2024-04" db="EMBL/GenBank/DDBJ databases">
        <title>Dissimilatory iodate-reducing microorganisms contribute to the enrichment of iodine in groundwater.</title>
        <authorList>
            <person name="Jiang Z."/>
        </authorList>
    </citation>
    <scope>NUCLEOTIDE SEQUENCE [LARGE SCALE GENOMIC DNA]</scope>
    <source>
        <strain evidence="3 4">NCP973</strain>
    </source>
</reference>
<dbReference type="Proteomes" id="UP001479520">
    <property type="component" value="Chromosome"/>
</dbReference>
<dbReference type="Pfam" id="PF10543">
    <property type="entry name" value="ORF6N"/>
    <property type="match status" value="1"/>
</dbReference>
<evidence type="ECO:0000256" key="1">
    <source>
        <dbReference type="SAM" id="Coils"/>
    </source>
</evidence>
<gene>
    <name evidence="3" type="ORF">AADV58_04115</name>
</gene>
<dbReference type="EMBL" id="CP151406">
    <property type="protein sequence ID" value="WZJ22349.1"/>
    <property type="molecule type" value="Genomic_DNA"/>
</dbReference>
<evidence type="ECO:0000259" key="2">
    <source>
        <dbReference type="Pfam" id="PF10543"/>
    </source>
</evidence>
<proteinExistence type="predicted"/>
<accession>A0ABZ2XLN7</accession>
<feature type="domain" description="KilA-N DNA-binding" evidence="2">
    <location>
        <begin position="16"/>
        <end position="100"/>
    </location>
</feature>
<evidence type="ECO:0000313" key="3">
    <source>
        <dbReference type="EMBL" id="WZJ22349.1"/>
    </source>
</evidence>
<evidence type="ECO:0000313" key="4">
    <source>
        <dbReference type="Proteomes" id="UP001479520"/>
    </source>
</evidence>